<dbReference type="SFLD" id="SFLDG00179">
    <property type="entry name" value="mandelate_racemase"/>
    <property type="match status" value="1"/>
</dbReference>
<keyword evidence="5" id="KW-0460">Magnesium</keyword>
<dbReference type="GO" id="GO:0016052">
    <property type="term" value="P:carbohydrate catabolic process"/>
    <property type="evidence" value="ECO:0007669"/>
    <property type="project" value="InterPro"/>
</dbReference>
<evidence type="ECO:0000313" key="9">
    <source>
        <dbReference type="Proteomes" id="UP000482800"/>
    </source>
</evidence>
<keyword evidence="9" id="KW-1185">Reference proteome</keyword>
<evidence type="ECO:0000256" key="2">
    <source>
        <dbReference type="ARBA" id="ARBA00001946"/>
    </source>
</evidence>
<evidence type="ECO:0000256" key="1">
    <source>
        <dbReference type="ARBA" id="ARBA00001737"/>
    </source>
</evidence>
<evidence type="ECO:0000256" key="5">
    <source>
        <dbReference type="ARBA" id="ARBA00022842"/>
    </source>
</evidence>
<dbReference type="InterPro" id="IPR034610">
    <property type="entry name" value="L-fuconate_dehydratase"/>
</dbReference>
<dbReference type="GO" id="GO:0009063">
    <property type="term" value="P:amino acid catabolic process"/>
    <property type="evidence" value="ECO:0007669"/>
    <property type="project" value="InterPro"/>
</dbReference>
<evidence type="ECO:0000256" key="6">
    <source>
        <dbReference type="ARBA" id="ARBA00023239"/>
    </source>
</evidence>
<dbReference type="SUPFAM" id="SSF51604">
    <property type="entry name" value="Enolase C-terminal domain-like"/>
    <property type="match status" value="1"/>
</dbReference>
<organism evidence="8 9">
    <name type="scientific">Phytohabitans houttuyneae</name>
    <dbReference type="NCBI Taxonomy" id="1076126"/>
    <lineage>
        <taxon>Bacteria</taxon>
        <taxon>Bacillati</taxon>
        <taxon>Actinomycetota</taxon>
        <taxon>Actinomycetes</taxon>
        <taxon>Micromonosporales</taxon>
        <taxon>Micromonosporaceae</taxon>
    </lineage>
</organism>
<dbReference type="SUPFAM" id="SSF54826">
    <property type="entry name" value="Enolase N-terminal domain-like"/>
    <property type="match status" value="1"/>
</dbReference>
<feature type="domain" description="Mandelate racemase/muconate lactonizing enzyme C-terminal" evidence="7">
    <location>
        <begin position="198"/>
        <end position="294"/>
    </location>
</feature>
<dbReference type="InterPro" id="IPR029065">
    <property type="entry name" value="Enolase_C-like"/>
</dbReference>
<dbReference type="InterPro" id="IPR029017">
    <property type="entry name" value="Enolase-like_N"/>
</dbReference>
<dbReference type="Gene3D" id="3.20.20.120">
    <property type="entry name" value="Enolase-like C-terminal domain"/>
    <property type="match status" value="1"/>
</dbReference>
<dbReference type="GO" id="GO:0050023">
    <property type="term" value="F:L-fuconate dehydratase activity"/>
    <property type="evidence" value="ECO:0007669"/>
    <property type="project" value="UniProtKB-EC"/>
</dbReference>
<dbReference type="SFLD" id="SFLDF00111">
    <property type="entry name" value="L-fuconate_dehydratase"/>
    <property type="match status" value="1"/>
</dbReference>
<dbReference type="PANTHER" id="PTHR13794:SF58">
    <property type="entry name" value="MITOCHONDRIAL ENOLASE SUPERFAMILY MEMBER 1"/>
    <property type="match status" value="1"/>
</dbReference>
<gene>
    <name evidence="8" type="ORF">Phou_053330</name>
</gene>
<evidence type="ECO:0000313" key="8">
    <source>
        <dbReference type="EMBL" id="GFJ81153.1"/>
    </source>
</evidence>
<dbReference type="Proteomes" id="UP000482800">
    <property type="component" value="Unassembled WGS sequence"/>
</dbReference>
<dbReference type="SMART" id="SM00922">
    <property type="entry name" value="MR_MLE"/>
    <property type="match status" value="1"/>
</dbReference>
<dbReference type="InterPro" id="IPR046945">
    <property type="entry name" value="RHMD-like"/>
</dbReference>
<dbReference type="GO" id="GO:0000287">
    <property type="term" value="F:magnesium ion binding"/>
    <property type="evidence" value="ECO:0007669"/>
    <property type="project" value="TreeGrafter"/>
</dbReference>
<keyword evidence="4" id="KW-0479">Metal-binding</keyword>
<comment type="cofactor">
    <cofactor evidence="2">
        <name>Mg(2+)</name>
        <dbReference type="ChEBI" id="CHEBI:18420"/>
    </cofactor>
</comment>
<dbReference type="SFLD" id="SFLDS00001">
    <property type="entry name" value="Enolase"/>
    <property type="match status" value="1"/>
</dbReference>
<sequence length="433" mass="47202">MSEVITSVDAVDVRFPTSRELDGSDAMNPEPDYSAAYVTIRTSGGEEGTGLAFTVGRGNDLQVAAIRALAPLVVGLPVADVLGDLRAFSERLTGDSQLRWLGPHKGAIHMAAGAVVNAAWDLYARREGKPLWRLLAEMSPAQLVSLVDFRYLRDALTPEEALDLLQRAQAGREQRQRDLLAHGYPAYTTTPGWLGYTDEKLVRLAREAVAEGFGLIKLKVGADNKADIRRVALAREAVGGDVRIAIDANQAWGVEQAITWLRSLAPYDPYWIEEPTSPDDVLGHAAIREAVTPIKVATGEHCHNQVMFKQLLQARAIDVLQLDATRVAGVNENIAILLLAAKFGVPVCPHAGGVGLCEMVQHLAMFDYVAVSGSTEGRVIEYVDHLHQHFVDPVTVRDGRYLAPQAPGIGARMHQESVVAYRFPDGPQWNNEI</sequence>
<evidence type="ECO:0000256" key="4">
    <source>
        <dbReference type="ARBA" id="ARBA00022723"/>
    </source>
</evidence>
<evidence type="ECO:0000259" key="7">
    <source>
        <dbReference type="SMART" id="SM00922"/>
    </source>
</evidence>
<proteinExistence type="predicted"/>
<name>A0A6V8K7G7_9ACTN</name>
<dbReference type="PROSITE" id="PS00909">
    <property type="entry name" value="MR_MLE_2"/>
    <property type="match status" value="1"/>
</dbReference>
<dbReference type="PANTHER" id="PTHR13794">
    <property type="entry name" value="ENOLASE SUPERFAMILY, MANDELATE RACEMASE"/>
    <property type="match status" value="1"/>
</dbReference>
<comment type="caution">
    <text evidence="8">The sequence shown here is derived from an EMBL/GenBank/DDBJ whole genome shotgun (WGS) entry which is preliminary data.</text>
</comment>
<dbReference type="Pfam" id="PF02746">
    <property type="entry name" value="MR_MLE_N"/>
    <property type="match status" value="1"/>
</dbReference>
<dbReference type="InterPro" id="IPR036849">
    <property type="entry name" value="Enolase-like_C_sf"/>
</dbReference>
<dbReference type="FunFam" id="3.20.20.120:FF:000007">
    <property type="entry name" value="Mitochondrial enolase superfamily member 1"/>
    <property type="match status" value="1"/>
</dbReference>
<dbReference type="AlphaFoldDB" id="A0A6V8K7G7"/>
<dbReference type="EMBL" id="BLPF01000002">
    <property type="protein sequence ID" value="GFJ81153.1"/>
    <property type="molecule type" value="Genomic_DNA"/>
</dbReference>
<dbReference type="EC" id="4.2.1.68" evidence="3"/>
<dbReference type="InterPro" id="IPR013342">
    <property type="entry name" value="Mandelate_racemase_C"/>
</dbReference>
<keyword evidence="6" id="KW-0456">Lyase</keyword>
<dbReference type="Gene3D" id="3.30.390.10">
    <property type="entry name" value="Enolase-like, N-terminal domain"/>
    <property type="match status" value="1"/>
</dbReference>
<dbReference type="InterPro" id="IPR018110">
    <property type="entry name" value="Mandel_Rmase/mucon_lact_enz_CS"/>
</dbReference>
<accession>A0A6V8K7G7</accession>
<reference evidence="8 9" key="2">
    <citation type="submission" date="2020-03" db="EMBL/GenBank/DDBJ databases">
        <authorList>
            <person name="Ichikawa N."/>
            <person name="Kimura A."/>
            <person name="Kitahashi Y."/>
            <person name="Uohara A."/>
        </authorList>
    </citation>
    <scope>NUCLEOTIDE SEQUENCE [LARGE SCALE GENOMIC DNA]</scope>
    <source>
        <strain evidence="8 9">NBRC 108639</strain>
    </source>
</reference>
<dbReference type="Pfam" id="PF13378">
    <property type="entry name" value="MR_MLE_C"/>
    <property type="match status" value="1"/>
</dbReference>
<reference evidence="8 9" key="1">
    <citation type="submission" date="2020-03" db="EMBL/GenBank/DDBJ databases">
        <title>Whole genome shotgun sequence of Phytohabitans houttuyneae NBRC 108639.</title>
        <authorList>
            <person name="Komaki H."/>
            <person name="Tamura T."/>
        </authorList>
    </citation>
    <scope>NUCLEOTIDE SEQUENCE [LARGE SCALE GENOMIC DNA]</scope>
    <source>
        <strain evidence="8 9">NBRC 108639</strain>
    </source>
</reference>
<dbReference type="RefSeq" id="WP_173059935.1">
    <property type="nucleotide sequence ID" value="NZ_BAABGO010000073.1"/>
</dbReference>
<evidence type="ECO:0000256" key="3">
    <source>
        <dbReference type="ARBA" id="ARBA00013142"/>
    </source>
</evidence>
<protein>
    <recommendedName>
        <fullName evidence="3">L-fuconate dehydratase</fullName>
        <ecNumber evidence="3">4.2.1.68</ecNumber>
    </recommendedName>
</protein>
<dbReference type="InterPro" id="IPR013341">
    <property type="entry name" value="Mandelate_racemase_N_dom"/>
</dbReference>
<comment type="catalytic activity">
    <reaction evidence="1">
        <text>L-fuconate = 2-dehydro-3-deoxy-L-fuconate + H2O</text>
        <dbReference type="Rhea" id="RHEA:22772"/>
        <dbReference type="ChEBI" id="CHEBI:15377"/>
        <dbReference type="ChEBI" id="CHEBI:21291"/>
        <dbReference type="ChEBI" id="CHEBI:37448"/>
        <dbReference type="EC" id="4.2.1.68"/>
    </reaction>
</comment>